<dbReference type="NCBIfam" id="TIGR02532">
    <property type="entry name" value="IV_pilin_GFxxxE"/>
    <property type="match status" value="1"/>
</dbReference>
<evidence type="ECO:0000313" key="2">
    <source>
        <dbReference type="EMBL" id="PIQ85033.1"/>
    </source>
</evidence>
<reference evidence="2 3" key="1">
    <citation type="submission" date="2017-09" db="EMBL/GenBank/DDBJ databases">
        <title>Depth-based differentiation of microbial function through sediment-hosted aquifers and enrichment of novel symbionts in the deep terrestrial subsurface.</title>
        <authorList>
            <person name="Probst A.J."/>
            <person name="Ladd B."/>
            <person name="Jarett J.K."/>
            <person name="Geller-Mcgrath D.E."/>
            <person name="Sieber C.M."/>
            <person name="Emerson J.B."/>
            <person name="Anantharaman K."/>
            <person name="Thomas B.C."/>
            <person name="Malmstrom R."/>
            <person name="Stieglmeier M."/>
            <person name="Klingl A."/>
            <person name="Woyke T."/>
            <person name="Ryan C.M."/>
            <person name="Banfield J.F."/>
        </authorList>
    </citation>
    <scope>NUCLEOTIDE SEQUENCE [LARGE SCALE GENOMIC DNA]</scope>
    <source>
        <strain evidence="2">CG11_big_fil_rev_8_21_14_0_20_45_26</strain>
    </source>
</reference>
<keyword evidence="1" id="KW-0812">Transmembrane</keyword>
<sequence length="146" mass="15967">MKALRQIKIGEKGLSLMETLFAMAILGIVMAGLASGFNQATKSSQYKTNETSAINDAKRMLEHARYIAEKNGFTGTDSLSDSTYWTNWFSSATGLSALPNVTRSITLPNGTNGDPPYQVNAVINWKERGQDKQYVLSTLISRRGAV</sequence>
<name>A0A2H0LKV0_9BACT</name>
<dbReference type="InterPro" id="IPR045584">
    <property type="entry name" value="Pilin-like"/>
</dbReference>
<keyword evidence="1" id="KW-1133">Transmembrane helix</keyword>
<dbReference type="InterPro" id="IPR012902">
    <property type="entry name" value="N_methyl_site"/>
</dbReference>
<dbReference type="EMBL" id="PCVY01000076">
    <property type="protein sequence ID" value="PIQ85033.1"/>
    <property type="molecule type" value="Genomic_DNA"/>
</dbReference>
<feature type="transmembrane region" description="Helical" evidence="1">
    <location>
        <begin position="20"/>
        <end position="37"/>
    </location>
</feature>
<dbReference type="Gene3D" id="3.30.700.10">
    <property type="entry name" value="Glycoprotein, Type 4 Pilin"/>
    <property type="match status" value="1"/>
</dbReference>
<protein>
    <submittedName>
        <fullName evidence="2">Uncharacterized protein</fullName>
    </submittedName>
</protein>
<accession>A0A2H0LKV0</accession>
<keyword evidence="1" id="KW-0472">Membrane</keyword>
<evidence type="ECO:0000313" key="3">
    <source>
        <dbReference type="Proteomes" id="UP000230859"/>
    </source>
</evidence>
<dbReference type="Proteomes" id="UP000230859">
    <property type="component" value="Unassembled WGS sequence"/>
</dbReference>
<organism evidence="2 3">
    <name type="scientific">Candidatus Abzuiibacterium crystallinum</name>
    <dbReference type="NCBI Taxonomy" id="1974748"/>
    <lineage>
        <taxon>Bacteria</taxon>
        <taxon>Pseudomonadati</taxon>
        <taxon>Candidatus Omnitrophota</taxon>
        <taxon>Candidatus Abzuiibacterium</taxon>
    </lineage>
</organism>
<proteinExistence type="predicted"/>
<gene>
    <name evidence="2" type="ORF">COV74_10570</name>
</gene>
<evidence type="ECO:0000256" key="1">
    <source>
        <dbReference type="SAM" id="Phobius"/>
    </source>
</evidence>
<dbReference type="SUPFAM" id="SSF54523">
    <property type="entry name" value="Pili subunits"/>
    <property type="match status" value="1"/>
</dbReference>
<dbReference type="AlphaFoldDB" id="A0A2H0LKV0"/>
<comment type="caution">
    <text evidence="2">The sequence shown here is derived from an EMBL/GenBank/DDBJ whole genome shotgun (WGS) entry which is preliminary data.</text>
</comment>